<gene>
    <name evidence="10" type="ORF">EF384_04520</name>
</gene>
<dbReference type="GO" id="GO:0004722">
    <property type="term" value="F:protein serine/threonine phosphatase activity"/>
    <property type="evidence" value="ECO:0007669"/>
    <property type="project" value="UniProtKB-EC"/>
</dbReference>
<evidence type="ECO:0000259" key="9">
    <source>
        <dbReference type="PROSITE" id="PS51746"/>
    </source>
</evidence>
<keyword evidence="3" id="KW-0479">Metal-binding</keyword>
<dbReference type="GO" id="GO:0046872">
    <property type="term" value="F:metal ion binding"/>
    <property type="evidence" value="ECO:0007669"/>
    <property type="project" value="UniProtKB-KW"/>
</dbReference>
<keyword evidence="5" id="KW-0904">Protein phosphatase</keyword>
<evidence type="ECO:0000256" key="8">
    <source>
        <dbReference type="ARBA" id="ARBA00048336"/>
    </source>
</evidence>
<dbReference type="InterPro" id="IPR036457">
    <property type="entry name" value="PPM-type-like_dom_sf"/>
</dbReference>
<evidence type="ECO:0000256" key="1">
    <source>
        <dbReference type="ARBA" id="ARBA00001936"/>
    </source>
</evidence>
<evidence type="ECO:0000256" key="3">
    <source>
        <dbReference type="ARBA" id="ARBA00022723"/>
    </source>
</evidence>
<dbReference type="RefSeq" id="WP_123779794.1">
    <property type="nucleotide sequence ID" value="NZ_RKMG01000010.1"/>
</dbReference>
<keyword evidence="11" id="KW-1185">Reference proteome</keyword>
<comment type="catalytic activity">
    <reaction evidence="8">
        <text>O-phospho-L-threonyl-[protein] + H2O = L-threonyl-[protein] + phosphate</text>
        <dbReference type="Rhea" id="RHEA:47004"/>
        <dbReference type="Rhea" id="RHEA-COMP:11060"/>
        <dbReference type="Rhea" id="RHEA-COMP:11605"/>
        <dbReference type="ChEBI" id="CHEBI:15377"/>
        <dbReference type="ChEBI" id="CHEBI:30013"/>
        <dbReference type="ChEBI" id="CHEBI:43474"/>
        <dbReference type="ChEBI" id="CHEBI:61977"/>
        <dbReference type="EC" id="3.1.3.16"/>
    </reaction>
</comment>
<evidence type="ECO:0000256" key="6">
    <source>
        <dbReference type="ARBA" id="ARBA00023211"/>
    </source>
</evidence>
<accession>A0A3N4H6B1</accession>
<name>A0A3N4H6B1_9LACT</name>
<dbReference type="FunFam" id="3.60.40.10:FF:000002">
    <property type="entry name" value="Serine/threonine phosphatase stp"/>
    <property type="match status" value="1"/>
</dbReference>
<dbReference type="Gene3D" id="3.60.40.10">
    <property type="entry name" value="PPM-type phosphatase domain"/>
    <property type="match status" value="1"/>
</dbReference>
<dbReference type="NCBIfam" id="NF033484">
    <property type="entry name" value="Stp1_PP2C_phos"/>
    <property type="match status" value="1"/>
</dbReference>
<dbReference type="SMART" id="SM00331">
    <property type="entry name" value="PP2C_SIG"/>
    <property type="match status" value="1"/>
</dbReference>
<dbReference type="EMBL" id="RKMG01000010">
    <property type="protein sequence ID" value="RPA60714.1"/>
    <property type="molecule type" value="Genomic_DNA"/>
</dbReference>
<evidence type="ECO:0000256" key="2">
    <source>
        <dbReference type="ARBA" id="ARBA00013081"/>
    </source>
</evidence>
<dbReference type="SUPFAM" id="SSF81606">
    <property type="entry name" value="PP2C-like"/>
    <property type="match status" value="1"/>
</dbReference>
<dbReference type="AlphaFoldDB" id="A0A3N4H6B1"/>
<reference evidence="10 11" key="1">
    <citation type="submission" date="2018-11" db="EMBL/GenBank/DDBJ databases">
        <title>Aerococcus sp. SJQ22, whole genome shotgun sequence.</title>
        <authorList>
            <person name="Sun L."/>
            <person name="Gao X."/>
            <person name="Chen W."/>
            <person name="Huang K."/>
        </authorList>
    </citation>
    <scope>NUCLEOTIDE SEQUENCE [LARGE SCALE GENOMIC DNA]</scope>
    <source>
        <strain evidence="10 11">SJQ22</strain>
    </source>
</reference>
<dbReference type="PANTHER" id="PTHR47992">
    <property type="entry name" value="PROTEIN PHOSPHATASE"/>
    <property type="match status" value="1"/>
</dbReference>
<evidence type="ECO:0000256" key="4">
    <source>
        <dbReference type="ARBA" id="ARBA00022801"/>
    </source>
</evidence>
<comment type="cofactor">
    <cofactor evidence="1">
        <name>Mn(2+)</name>
        <dbReference type="ChEBI" id="CHEBI:29035"/>
    </cofactor>
</comment>
<dbReference type="OrthoDB" id="9801841at2"/>
<evidence type="ECO:0000313" key="11">
    <source>
        <dbReference type="Proteomes" id="UP000273977"/>
    </source>
</evidence>
<proteinExistence type="predicted"/>
<feature type="domain" description="PPM-type phosphatase" evidence="9">
    <location>
        <begin position="3"/>
        <end position="245"/>
    </location>
</feature>
<dbReference type="EC" id="3.1.3.16" evidence="2"/>
<dbReference type="CDD" id="cd00143">
    <property type="entry name" value="PP2Cc"/>
    <property type="match status" value="1"/>
</dbReference>
<dbReference type="PROSITE" id="PS51746">
    <property type="entry name" value="PPM_2"/>
    <property type="match status" value="1"/>
</dbReference>
<evidence type="ECO:0000256" key="5">
    <source>
        <dbReference type="ARBA" id="ARBA00022912"/>
    </source>
</evidence>
<keyword evidence="4" id="KW-0378">Hydrolase</keyword>
<keyword evidence="6" id="KW-0464">Manganese</keyword>
<dbReference type="InterPro" id="IPR015655">
    <property type="entry name" value="PP2C"/>
</dbReference>
<protein>
    <recommendedName>
        <fullName evidence="2">protein-serine/threonine phosphatase</fullName>
        <ecNumber evidence="2">3.1.3.16</ecNumber>
    </recommendedName>
</protein>
<comment type="catalytic activity">
    <reaction evidence="7">
        <text>O-phospho-L-seryl-[protein] + H2O = L-seryl-[protein] + phosphate</text>
        <dbReference type="Rhea" id="RHEA:20629"/>
        <dbReference type="Rhea" id="RHEA-COMP:9863"/>
        <dbReference type="Rhea" id="RHEA-COMP:11604"/>
        <dbReference type="ChEBI" id="CHEBI:15377"/>
        <dbReference type="ChEBI" id="CHEBI:29999"/>
        <dbReference type="ChEBI" id="CHEBI:43474"/>
        <dbReference type="ChEBI" id="CHEBI:83421"/>
        <dbReference type="EC" id="3.1.3.16"/>
    </reaction>
</comment>
<evidence type="ECO:0000313" key="10">
    <source>
        <dbReference type="EMBL" id="RPA60714.1"/>
    </source>
</evidence>
<dbReference type="SMART" id="SM00332">
    <property type="entry name" value="PP2Cc"/>
    <property type="match status" value="1"/>
</dbReference>
<evidence type="ECO:0000256" key="7">
    <source>
        <dbReference type="ARBA" id="ARBA00047761"/>
    </source>
</evidence>
<dbReference type="InterPro" id="IPR001932">
    <property type="entry name" value="PPM-type_phosphatase-like_dom"/>
</dbReference>
<comment type="caution">
    <text evidence="10">The sequence shown here is derived from an EMBL/GenBank/DDBJ whole genome shotgun (WGS) entry which is preliminary data.</text>
</comment>
<sequence>MEIASKTDVGIERKQNQDQVGIFYNQDQLPILLLCDGMGGHNAGDVASEMAIFHVGHAWEETTGMDDPAMIQEWIQANVQSANAKIYEKANQYQDLAGMGTTIVAAVALEDLNQVILAHIGDSRIYMVKAGQIQQMTRDHSFVQELVDMAMITKEEAATHPQKNIVTRAVGIDPEVATDVDILDFNPGDILLMCSDGLTDMVAEDQVLAILAREYLGVAEKADTLIAKANENGGRDNVSVLIAQRDFNQDDYINERGDQA</sequence>
<dbReference type="Pfam" id="PF13672">
    <property type="entry name" value="PP2C_2"/>
    <property type="match status" value="1"/>
</dbReference>
<organism evidence="10 11">
    <name type="scientific">Aerococcus agrisoli</name>
    <dbReference type="NCBI Taxonomy" id="2487350"/>
    <lineage>
        <taxon>Bacteria</taxon>
        <taxon>Bacillati</taxon>
        <taxon>Bacillota</taxon>
        <taxon>Bacilli</taxon>
        <taxon>Lactobacillales</taxon>
        <taxon>Aerococcaceae</taxon>
        <taxon>Aerococcus</taxon>
    </lineage>
</organism>
<dbReference type="Proteomes" id="UP000273977">
    <property type="component" value="Unassembled WGS sequence"/>
</dbReference>